<feature type="chain" id="PRO_5011547526" evidence="7">
    <location>
        <begin position="25"/>
        <end position="527"/>
    </location>
</feature>
<evidence type="ECO:0000256" key="6">
    <source>
        <dbReference type="SAM" id="MobiDB-lite"/>
    </source>
</evidence>
<keyword evidence="5" id="KW-0325">Glycoprotein</keyword>
<dbReference type="PANTHER" id="PTHR11802">
    <property type="entry name" value="SERINE PROTEASE FAMILY S10 SERINE CARBOXYPEPTIDASE"/>
    <property type="match status" value="1"/>
</dbReference>
<evidence type="ECO:0000313" key="9">
    <source>
        <dbReference type="Proteomes" id="UP000198992"/>
    </source>
</evidence>
<evidence type="ECO:0000313" key="8">
    <source>
        <dbReference type="EMBL" id="SEC39424.1"/>
    </source>
</evidence>
<keyword evidence="3 7" id="KW-0732">Signal</keyword>
<evidence type="ECO:0000256" key="5">
    <source>
        <dbReference type="ARBA" id="ARBA00023180"/>
    </source>
</evidence>
<organism evidence="8 9">
    <name type="scientific">Bradyrhizobium erythrophlei</name>
    <dbReference type="NCBI Taxonomy" id="1437360"/>
    <lineage>
        <taxon>Bacteria</taxon>
        <taxon>Pseudomonadati</taxon>
        <taxon>Pseudomonadota</taxon>
        <taxon>Alphaproteobacteria</taxon>
        <taxon>Hyphomicrobiales</taxon>
        <taxon>Nitrobacteraceae</taxon>
        <taxon>Bradyrhizobium</taxon>
    </lineage>
</organism>
<feature type="signal peptide" evidence="7">
    <location>
        <begin position="1"/>
        <end position="24"/>
    </location>
</feature>
<protein>
    <submittedName>
        <fullName evidence="8">Carboxypeptidase C (Cathepsin A)</fullName>
    </submittedName>
</protein>
<accession>A0A1H4S612</accession>
<dbReference type="EMBL" id="FNTH01000001">
    <property type="protein sequence ID" value="SEC39424.1"/>
    <property type="molecule type" value="Genomic_DNA"/>
</dbReference>
<feature type="compositionally biased region" description="Low complexity" evidence="6">
    <location>
        <begin position="35"/>
        <end position="48"/>
    </location>
</feature>
<dbReference type="Gene3D" id="3.40.50.1820">
    <property type="entry name" value="alpha/beta hydrolase"/>
    <property type="match status" value="1"/>
</dbReference>
<dbReference type="PANTHER" id="PTHR11802:SF3">
    <property type="entry name" value="RETINOID-INDUCIBLE SERINE CARBOXYPEPTIDASE"/>
    <property type="match status" value="1"/>
</dbReference>
<reference evidence="8 9" key="1">
    <citation type="submission" date="2016-10" db="EMBL/GenBank/DDBJ databases">
        <authorList>
            <person name="de Groot N.N."/>
        </authorList>
    </citation>
    <scope>NUCLEOTIDE SEQUENCE [LARGE SCALE GENOMIC DNA]</scope>
    <source>
        <strain evidence="8 9">MT12</strain>
    </source>
</reference>
<sequence>MANSFATQLTAALLVACLATAVRADDETPQPSPSPSAQAPSGQSPSGQKGRAGRGEAGSGASAAANTPAAEQHRLPPDSTTKQSVALPGRTLAFSATAGSIRVFDDKGEPLADIAYTSYQLDGAEKASRPVTFLFNGGPGSASAWLQFGNVGPWRLPFDGAVASASPELQPNADTWLDFTDLVFIDPVGTGYSRFVTTSEDARKRFFTVDGDANSVALVIRRWLEKYDRLTSPKYVAGESYGGIRGPKVVRNLQMQQGVGVRGLILISPVLDFRDYTGSSILQYVASLPTMTAVARQAKGPVTREDLADVESYARGDFLLDLVKGQADTEATARLADKVASLTGIDPAVSRRLAGRFDIGEFRREFDRKNGKVTGRYDASIEGFDPYPDSSSFRFNDPSGDPLMAPLTSAAVDLTTRRLSWRPDGSYHLLSESVSKGWEFGHGISPPESVTQLRQMLALDPKLKLLIGHGLFDLATPYFASKIILDQLPAFAGPSRTRLAVYPGGHMFYSRDGSRQAFRKEVEALVK</sequence>
<dbReference type="GO" id="GO:0004185">
    <property type="term" value="F:serine-type carboxypeptidase activity"/>
    <property type="evidence" value="ECO:0007669"/>
    <property type="project" value="InterPro"/>
</dbReference>
<dbReference type="Pfam" id="PF00450">
    <property type="entry name" value="Peptidase_S10"/>
    <property type="match status" value="1"/>
</dbReference>
<dbReference type="OrthoDB" id="9770107at2"/>
<proteinExistence type="predicted"/>
<dbReference type="InterPro" id="IPR018202">
    <property type="entry name" value="Ser_caboxypep_ser_AS"/>
</dbReference>
<dbReference type="Proteomes" id="UP000198992">
    <property type="component" value="Unassembled WGS sequence"/>
</dbReference>
<evidence type="ECO:0000256" key="7">
    <source>
        <dbReference type="SAM" id="SignalP"/>
    </source>
</evidence>
<evidence type="ECO:0000256" key="3">
    <source>
        <dbReference type="ARBA" id="ARBA00022729"/>
    </source>
</evidence>
<evidence type="ECO:0000256" key="2">
    <source>
        <dbReference type="ARBA" id="ARBA00022670"/>
    </source>
</evidence>
<evidence type="ECO:0000256" key="4">
    <source>
        <dbReference type="ARBA" id="ARBA00022801"/>
    </source>
</evidence>
<name>A0A1H4S612_9BRAD</name>
<dbReference type="SUPFAM" id="SSF53474">
    <property type="entry name" value="alpha/beta-Hydrolases"/>
    <property type="match status" value="1"/>
</dbReference>
<keyword evidence="4" id="KW-0378">Hydrolase</keyword>
<dbReference type="AlphaFoldDB" id="A0A1H4S612"/>
<gene>
    <name evidence="8" type="ORF">SAMN05444164_1730</name>
</gene>
<dbReference type="GO" id="GO:0006508">
    <property type="term" value="P:proteolysis"/>
    <property type="evidence" value="ECO:0007669"/>
    <property type="project" value="UniProtKB-KW"/>
</dbReference>
<dbReference type="RefSeq" id="WP_092115126.1">
    <property type="nucleotide sequence ID" value="NZ_FNTH01000001.1"/>
</dbReference>
<keyword evidence="2" id="KW-0645">Protease</keyword>
<keyword evidence="1 8" id="KW-0121">Carboxypeptidase</keyword>
<dbReference type="InterPro" id="IPR001563">
    <property type="entry name" value="Peptidase_S10"/>
</dbReference>
<dbReference type="PROSITE" id="PS00131">
    <property type="entry name" value="CARBOXYPEPT_SER_SER"/>
    <property type="match status" value="1"/>
</dbReference>
<dbReference type="InterPro" id="IPR029058">
    <property type="entry name" value="AB_hydrolase_fold"/>
</dbReference>
<feature type="region of interest" description="Disordered" evidence="6">
    <location>
        <begin position="24"/>
        <end position="86"/>
    </location>
</feature>
<evidence type="ECO:0000256" key="1">
    <source>
        <dbReference type="ARBA" id="ARBA00022645"/>
    </source>
</evidence>